<proteinExistence type="predicted"/>
<evidence type="ECO:0000313" key="1">
    <source>
        <dbReference type="EMBL" id="KAG5594837.1"/>
    </source>
</evidence>
<dbReference type="Proteomes" id="UP000824120">
    <property type="component" value="Chromosome 7"/>
</dbReference>
<dbReference type="EMBL" id="JACXVP010000007">
    <property type="protein sequence ID" value="KAG5594837.1"/>
    <property type="molecule type" value="Genomic_DNA"/>
</dbReference>
<dbReference type="AlphaFoldDB" id="A0A9J5Y3P2"/>
<dbReference type="OrthoDB" id="1305596at2759"/>
<protein>
    <submittedName>
        <fullName evidence="1">Uncharacterized protein</fullName>
    </submittedName>
</protein>
<comment type="caution">
    <text evidence="1">The sequence shown here is derived from an EMBL/GenBank/DDBJ whole genome shotgun (WGS) entry which is preliminary data.</text>
</comment>
<reference evidence="1 2" key="1">
    <citation type="submission" date="2020-09" db="EMBL/GenBank/DDBJ databases">
        <title>De no assembly of potato wild relative species, Solanum commersonii.</title>
        <authorList>
            <person name="Cho K."/>
        </authorList>
    </citation>
    <scope>NUCLEOTIDE SEQUENCE [LARGE SCALE GENOMIC DNA]</scope>
    <source>
        <strain evidence="1">LZ3.2</strain>
        <tissue evidence="1">Leaf</tissue>
    </source>
</reference>
<gene>
    <name evidence="1" type="ORF">H5410_036069</name>
</gene>
<name>A0A9J5Y3P2_SOLCO</name>
<keyword evidence="2" id="KW-1185">Reference proteome</keyword>
<sequence>MKYVIKTLSTHSLRFASTYNMNFLEDFELSTEIEGIELFKWSRTTKINFIFGMSMKIYPNPTQSNLVQSYFPGVKNSVSKGRLVQCFIIGAWENNQNVVQMTIFYFIHTFIFSQLGDTPKSIYNFSWSKIAGINRFLGDNFHYPS</sequence>
<accession>A0A9J5Y3P2</accession>
<organism evidence="1 2">
    <name type="scientific">Solanum commersonii</name>
    <name type="common">Commerson's wild potato</name>
    <name type="synonym">Commerson's nightshade</name>
    <dbReference type="NCBI Taxonomy" id="4109"/>
    <lineage>
        <taxon>Eukaryota</taxon>
        <taxon>Viridiplantae</taxon>
        <taxon>Streptophyta</taxon>
        <taxon>Embryophyta</taxon>
        <taxon>Tracheophyta</taxon>
        <taxon>Spermatophyta</taxon>
        <taxon>Magnoliopsida</taxon>
        <taxon>eudicotyledons</taxon>
        <taxon>Gunneridae</taxon>
        <taxon>Pentapetalae</taxon>
        <taxon>asterids</taxon>
        <taxon>lamiids</taxon>
        <taxon>Solanales</taxon>
        <taxon>Solanaceae</taxon>
        <taxon>Solanoideae</taxon>
        <taxon>Solaneae</taxon>
        <taxon>Solanum</taxon>
    </lineage>
</organism>
<evidence type="ECO:0000313" key="2">
    <source>
        <dbReference type="Proteomes" id="UP000824120"/>
    </source>
</evidence>